<dbReference type="AlphaFoldDB" id="A0A2C6KPT1"/>
<organism evidence="2 3">
    <name type="scientific">Cystoisospora suis</name>
    <dbReference type="NCBI Taxonomy" id="483139"/>
    <lineage>
        <taxon>Eukaryota</taxon>
        <taxon>Sar</taxon>
        <taxon>Alveolata</taxon>
        <taxon>Apicomplexa</taxon>
        <taxon>Conoidasida</taxon>
        <taxon>Coccidia</taxon>
        <taxon>Eucoccidiorida</taxon>
        <taxon>Eimeriorina</taxon>
        <taxon>Sarcocystidae</taxon>
        <taxon>Cystoisospora</taxon>
    </lineage>
</organism>
<dbReference type="EMBL" id="MIGC01004103">
    <property type="protein sequence ID" value="PHJ18515.1"/>
    <property type="molecule type" value="Genomic_DNA"/>
</dbReference>
<keyword evidence="3" id="KW-1185">Reference proteome</keyword>
<dbReference type="SUPFAM" id="SSF56219">
    <property type="entry name" value="DNase I-like"/>
    <property type="match status" value="1"/>
</dbReference>
<dbReference type="GeneID" id="94431015"/>
<dbReference type="RefSeq" id="XP_067920221.1">
    <property type="nucleotide sequence ID" value="XM_068067804.1"/>
</dbReference>
<comment type="caution">
    <text evidence="2">The sequence shown here is derived from an EMBL/GenBank/DDBJ whole genome shotgun (WGS) entry which is preliminary data.</text>
</comment>
<dbReference type="VEuPathDB" id="ToxoDB:CSUI_007659"/>
<gene>
    <name evidence="2" type="ORF">CSUI_007659</name>
</gene>
<accession>A0A2C6KPT1</accession>
<name>A0A2C6KPT1_9APIC</name>
<reference evidence="2 3" key="1">
    <citation type="journal article" date="2017" name="Int. J. Parasitol.">
        <title>The genome of the protozoan parasite Cystoisospora suis and a reverse vaccinology approach to identify vaccine candidates.</title>
        <authorList>
            <person name="Palmieri N."/>
            <person name="Shrestha A."/>
            <person name="Ruttkowski B."/>
            <person name="Beck T."/>
            <person name="Vogl C."/>
            <person name="Tomley F."/>
            <person name="Blake D.P."/>
            <person name="Joachim A."/>
        </authorList>
    </citation>
    <scope>NUCLEOTIDE SEQUENCE [LARGE SCALE GENOMIC DNA]</scope>
    <source>
        <strain evidence="2 3">Wien I</strain>
    </source>
</reference>
<dbReference type="Proteomes" id="UP000221165">
    <property type="component" value="Unassembled WGS sequence"/>
</dbReference>
<evidence type="ECO:0000313" key="2">
    <source>
        <dbReference type="EMBL" id="PHJ18515.1"/>
    </source>
</evidence>
<sequence>MRTLCGCPLMPRCVQKGASRRLVGTPVLGKNKTEAVEMGGVSWGLLGVGVIELLAFFVLKPSGGLALAELARSRQVQASVVEVTARPHGISQGGGSEHSTHELTEAQNDNAEISFFLSESEESPLLPAIVPERGGSSGRPAPLVGKIEMDVPVEELTGRSDVFEKTVVKRKKHAKPKGIGARVLRWFRKVGKRVFKTFRKGRAYWENMSSLWKLQLADRKPLQPIGAHITKQRLWYLVNESWPVSPSEALSVSSLRPGLKYSVPVTSCGQYRQASLAHRARLFEGVPADESSTRASSDAGSSWEKMPLSPQAQADEEAYRQAKDSFERNVRDPSEDIELDSSYHAGQEGTSRAPLRVALLQWNTELFKPTALELITPFCRQSPGEQRGKPMVNVDNVDIFFVTTQENNRLPPGDERTLIGSVRNALNALSSNPNWLYADLIQLNNETGTLFRKMRMFTPNTQMILWVARKSVLFESTPQFCMSSINGTEKGFVAVKMDIQGIGNILVAGTHILFKSTRRQEATRKTLEALATTCTGFSLGPEEDSSVSGLLNDFTHIILVGDFNARFTATPPRSLFHALSGQLPPSVMHESDAVRELWLMQSLVNAYRRPPTEFERLLPVLFEMDTGVNHQELVGTGQDIATPLIEAGFSSISVCYPGGFSYKWNKQCVPCLPGTCDTVTVADIMDRCYSPLSMANFKESGFLDRAVIRSRGGHQAFISSSYILHNLRSDHPPYVFTFDMYGSIPQKER</sequence>
<proteinExistence type="predicted"/>
<feature type="region of interest" description="Disordered" evidence="1">
    <location>
        <begin position="287"/>
        <end position="350"/>
    </location>
</feature>
<protein>
    <submittedName>
        <fullName evidence="2">Uncharacterized protein</fullName>
    </submittedName>
</protein>
<feature type="compositionally biased region" description="Basic and acidic residues" evidence="1">
    <location>
        <begin position="317"/>
        <end position="334"/>
    </location>
</feature>
<feature type="compositionally biased region" description="Low complexity" evidence="1">
    <location>
        <begin position="293"/>
        <end position="302"/>
    </location>
</feature>
<dbReference type="InterPro" id="IPR036691">
    <property type="entry name" value="Endo/exonu/phosph_ase_sf"/>
</dbReference>
<evidence type="ECO:0000256" key="1">
    <source>
        <dbReference type="SAM" id="MobiDB-lite"/>
    </source>
</evidence>
<dbReference type="Gene3D" id="3.60.10.10">
    <property type="entry name" value="Endonuclease/exonuclease/phosphatase"/>
    <property type="match status" value="1"/>
</dbReference>
<evidence type="ECO:0000313" key="3">
    <source>
        <dbReference type="Proteomes" id="UP000221165"/>
    </source>
</evidence>
<dbReference type="OrthoDB" id="346374at2759"/>